<dbReference type="RefSeq" id="WP_273669932.1">
    <property type="nucleotide sequence ID" value="NZ_JAQQXR010000002.1"/>
</dbReference>
<feature type="domain" description="Response regulatory" evidence="2">
    <location>
        <begin position="24"/>
        <end position="148"/>
    </location>
</feature>
<dbReference type="Proteomes" id="UP001221208">
    <property type="component" value="Unassembled WGS sequence"/>
</dbReference>
<dbReference type="InterPro" id="IPR001789">
    <property type="entry name" value="Sig_transdc_resp-reg_receiver"/>
</dbReference>
<name>A0ABT5JX81_9BURK</name>
<dbReference type="Gene3D" id="3.40.50.2300">
    <property type="match status" value="1"/>
</dbReference>
<protein>
    <submittedName>
        <fullName evidence="3">Response regulator</fullName>
    </submittedName>
</protein>
<dbReference type="EMBL" id="JAQQXR010000002">
    <property type="protein sequence ID" value="MDC8757249.1"/>
    <property type="molecule type" value="Genomic_DNA"/>
</dbReference>
<proteinExistence type="predicted"/>
<dbReference type="SUPFAM" id="SSF52172">
    <property type="entry name" value="CheY-like"/>
    <property type="match status" value="1"/>
</dbReference>
<keyword evidence="4" id="KW-1185">Reference proteome</keyword>
<comment type="caution">
    <text evidence="3">The sequence shown here is derived from an EMBL/GenBank/DDBJ whole genome shotgun (WGS) entry which is preliminary data.</text>
</comment>
<dbReference type="Pfam" id="PF00072">
    <property type="entry name" value="Response_reg"/>
    <property type="match status" value="1"/>
</dbReference>
<organism evidence="3 4">
    <name type="scientific">Janthinobacterium fluminis</name>
    <dbReference type="NCBI Taxonomy" id="2987524"/>
    <lineage>
        <taxon>Bacteria</taxon>
        <taxon>Pseudomonadati</taxon>
        <taxon>Pseudomonadota</taxon>
        <taxon>Betaproteobacteria</taxon>
        <taxon>Burkholderiales</taxon>
        <taxon>Oxalobacteraceae</taxon>
        <taxon>Janthinobacterium</taxon>
    </lineage>
</organism>
<keyword evidence="1" id="KW-0597">Phosphoprotein</keyword>
<sequence>MMTDEMLFEDEEAAPAAPAAPPWQVMIVDDEESVHQVTRLVMADFFFDGRAIQFTDCYSAAEARAALAQRDDIALILLDVVMETEHAGLDLVRHIREELGNGSVRIVLRTGQPGQVAREKVLRDYDINDYRDKTELTHARMVSVFDAALRGYCELMRLGRAGAVTFPR</sequence>
<feature type="modified residue" description="4-aspartylphosphate" evidence="1">
    <location>
        <position position="79"/>
    </location>
</feature>
<dbReference type="InterPro" id="IPR011006">
    <property type="entry name" value="CheY-like_superfamily"/>
</dbReference>
<evidence type="ECO:0000256" key="1">
    <source>
        <dbReference type="PROSITE-ProRule" id="PRU00169"/>
    </source>
</evidence>
<dbReference type="PROSITE" id="PS50110">
    <property type="entry name" value="RESPONSE_REGULATORY"/>
    <property type="match status" value="1"/>
</dbReference>
<accession>A0ABT5JX81</accession>
<evidence type="ECO:0000259" key="2">
    <source>
        <dbReference type="PROSITE" id="PS50110"/>
    </source>
</evidence>
<reference evidence="3 4" key="1">
    <citation type="submission" date="2022-10" db="EMBL/GenBank/DDBJ databases">
        <title>Janthinobacterium sp. hw3 Genome sequencing.</title>
        <authorList>
            <person name="Park S."/>
        </authorList>
    </citation>
    <scope>NUCLEOTIDE SEQUENCE [LARGE SCALE GENOMIC DNA]</scope>
    <source>
        <strain evidence="4">hw3</strain>
    </source>
</reference>
<gene>
    <name evidence="3" type="ORF">OIK44_06565</name>
</gene>
<evidence type="ECO:0000313" key="4">
    <source>
        <dbReference type="Proteomes" id="UP001221208"/>
    </source>
</evidence>
<evidence type="ECO:0000313" key="3">
    <source>
        <dbReference type="EMBL" id="MDC8757249.1"/>
    </source>
</evidence>